<dbReference type="AlphaFoldDB" id="A0AAW5N4N8"/>
<comment type="caution">
    <text evidence="1">The sequence shown here is derived from an EMBL/GenBank/DDBJ whole genome shotgun (WGS) entry which is preliminary data.</text>
</comment>
<dbReference type="Pfam" id="PF14391">
    <property type="entry name" value="DUF4421"/>
    <property type="match status" value="1"/>
</dbReference>
<evidence type="ECO:0000313" key="1">
    <source>
        <dbReference type="EMBL" id="MCR8872648.1"/>
    </source>
</evidence>
<protein>
    <submittedName>
        <fullName evidence="1">DUF4421 domain-containing protein</fullName>
    </submittedName>
</protein>
<evidence type="ECO:0000313" key="2">
    <source>
        <dbReference type="Proteomes" id="UP001204579"/>
    </source>
</evidence>
<reference evidence="1 2" key="1">
    <citation type="submission" date="2022-08" db="EMBL/GenBank/DDBJ databases">
        <authorList>
            <person name="Zeman M."/>
            <person name="Kubasova T."/>
        </authorList>
    </citation>
    <scope>NUCLEOTIDE SEQUENCE [LARGE SCALE GENOMIC DNA]</scope>
    <source>
        <strain evidence="1 2">ET62</strain>
    </source>
</reference>
<sequence length="344" mass="39803">MLASGVRSAYQISKRELTKVGKSLNDIDTTYISPNLYNLAFMLEQSTWFEHYRLGSNGNDGNQSLNFAPTANTKIGIYFGWRWIFLGLSFDIKKLLGKAKDEAPRKEIVFNLYSSRFGVDLYYRKTGSNFKLSSYSNIPTQNRYEGIKFNGLQSSIKGLNAYWIFNYKHFSYPAAYSQSTNQRKSCGSILAGFSYSQHNITFDHTMLPSEIQEQLRPSLTFEKVKYNDYNLSVGYGYNWVFAKNCLLNLSLLPAIAYKKARIDDALPNNQNNWLGWVKDINFDLITRAGLTWNNGKYYVGASLVLHTYDYRKDNFSMTNSFGSLRVYAGFNFWKKKEYRYQQSK</sequence>
<name>A0AAW5N4N8_9BACT</name>
<dbReference type="EMBL" id="JANRHJ010000001">
    <property type="protein sequence ID" value="MCR8872648.1"/>
    <property type="molecule type" value="Genomic_DNA"/>
</dbReference>
<organism evidence="1 2">
    <name type="scientific">Phocaeicola barnesiae</name>
    <dbReference type="NCBI Taxonomy" id="376804"/>
    <lineage>
        <taxon>Bacteria</taxon>
        <taxon>Pseudomonadati</taxon>
        <taxon>Bacteroidota</taxon>
        <taxon>Bacteroidia</taxon>
        <taxon>Bacteroidales</taxon>
        <taxon>Bacteroidaceae</taxon>
        <taxon>Phocaeicola</taxon>
    </lineage>
</organism>
<dbReference type="InterPro" id="IPR025535">
    <property type="entry name" value="DUF4421"/>
</dbReference>
<dbReference type="Proteomes" id="UP001204579">
    <property type="component" value="Unassembled WGS sequence"/>
</dbReference>
<accession>A0AAW5N4N8</accession>
<keyword evidence="2" id="KW-1185">Reference proteome</keyword>
<proteinExistence type="predicted"/>
<gene>
    <name evidence="1" type="ORF">NW209_01200</name>
</gene>